<evidence type="ECO:0000313" key="1">
    <source>
        <dbReference type="EMBL" id="QUI25776.1"/>
    </source>
</evidence>
<dbReference type="Pfam" id="PF22010">
    <property type="entry name" value="OrtA"/>
    <property type="match status" value="1"/>
</dbReference>
<name>A0A8J8MQM7_9FIRM</name>
<dbReference type="AlphaFoldDB" id="A0A8J8MQM7"/>
<proteinExistence type="predicted"/>
<reference evidence="1" key="1">
    <citation type="submission" date="2020-07" db="EMBL/GenBank/DDBJ databases">
        <title>Vallitalea pronyensis genome.</title>
        <authorList>
            <person name="Postec A."/>
        </authorList>
    </citation>
    <scope>NUCLEOTIDE SEQUENCE</scope>
    <source>
        <strain evidence="1">FatNI3</strain>
    </source>
</reference>
<dbReference type="Proteomes" id="UP000683246">
    <property type="component" value="Chromosome"/>
</dbReference>
<dbReference type="KEGG" id="vpy:HZI73_17675"/>
<keyword evidence="2" id="KW-1185">Reference proteome</keyword>
<dbReference type="EMBL" id="CP058649">
    <property type="protein sequence ID" value="QUI25776.1"/>
    <property type="molecule type" value="Genomic_DNA"/>
</dbReference>
<gene>
    <name evidence="1" type="ORF">HZI73_17675</name>
</gene>
<accession>A0A8J8MQM7</accession>
<sequence>MARKGDWIRISNTVLEPHQRAEHLPEDTKKCPLTMWVKGFLLDEEAKINDTVTIRTYIGRELQGTLVAINPSYQHTYGAYVPELSYIGHQLRDILGGDHHE</sequence>
<protein>
    <submittedName>
        <fullName evidence="1">2-amino-4-ketopentanoate thiolase</fullName>
    </submittedName>
</protein>
<dbReference type="NCBIfam" id="NF040739">
    <property type="entry name" value="ornith_OrtA"/>
    <property type="match status" value="1"/>
</dbReference>
<evidence type="ECO:0000313" key="2">
    <source>
        <dbReference type="Proteomes" id="UP000683246"/>
    </source>
</evidence>
<dbReference type="InterPro" id="IPR047755">
    <property type="entry name" value="OrtA"/>
</dbReference>
<organism evidence="1 2">
    <name type="scientific">Vallitalea pronyensis</name>
    <dbReference type="NCBI Taxonomy" id="1348613"/>
    <lineage>
        <taxon>Bacteria</taxon>
        <taxon>Bacillati</taxon>
        <taxon>Bacillota</taxon>
        <taxon>Clostridia</taxon>
        <taxon>Lachnospirales</taxon>
        <taxon>Vallitaleaceae</taxon>
        <taxon>Vallitalea</taxon>
    </lineage>
</organism>